<dbReference type="InterPro" id="IPR036864">
    <property type="entry name" value="Zn2-C6_fun-type_DNA-bd_sf"/>
</dbReference>
<accession>A0A9P8CQT6</accession>
<dbReference type="SMART" id="SM00066">
    <property type="entry name" value="GAL4"/>
    <property type="match status" value="1"/>
</dbReference>
<dbReference type="GeneID" id="70297282"/>
<dbReference type="SUPFAM" id="SSF57701">
    <property type="entry name" value="Zn2/Cys6 DNA-binding domain"/>
    <property type="match status" value="1"/>
</dbReference>
<dbReference type="OrthoDB" id="5319341at2759"/>
<feature type="region of interest" description="Disordered" evidence="3">
    <location>
        <begin position="70"/>
        <end position="147"/>
    </location>
</feature>
<evidence type="ECO:0000313" key="5">
    <source>
        <dbReference type="EMBL" id="KAG9255627.1"/>
    </source>
</evidence>
<reference evidence="5" key="1">
    <citation type="journal article" date="2021" name="IMA Fungus">
        <title>Genomic characterization of three marine fungi, including Emericellopsis atlantica sp. nov. with signatures of a generalist lifestyle and marine biomass degradation.</title>
        <authorList>
            <person name="Hagestad O.C."/>
            <person name="Hou L."/>
            <person name="Andersen J.H."/>
            <person name="Hansen E.H."/>
            <person name="Altermark B."/>
            <person name="Li C."/>
            <person name="Kuhnert E."/>
            <person name="Cox R.J."/>
            <person name="Crous P.W."/>
            <person name="Spatafora J.W."/>
            <person name="Lail K."/>
            <person name="Amirebrahimi M."/>
            <person name="Lipzen A."/>
            <person name="Pangilinan J."/>
            <person name="Andreopoulos W."/>
            <person name="Hayes R.D."/>
            <person name="Ng V."/>
            <person name="Grigoriev I.V."/>
            <person name="Jackson S.A."/>
            <person name="Sutton T.D.S."/>
            <person name="Dobson A.D.W."/>
            <person name="Rama T."/>
        </authorList>
    </citation>
    <scope>NUCLEOTIDE SEQUENCE</scope>
    <source>
        <strain evidence="5">TS7</strain>
    </source>
</reference>
<dbReference type="GO" id="GO:0000976">
    <property type="term" value="F:transcription cis-regulatory region binding"/>
    <property type="evidence" value="ECO:0007669"/>
    <property type="project" value="TreeGrafter"/>
</dbReference>
<feature type="compositionally biased region" description="Basic residues" evidence="3">
    <location>
        <begin position="1"/>
        <end position="10"/>
    </location>
</feature>
<dbReference type="InterPro" id="IPR001138">
    <property type="entry name" value="Zn2Cys6_DnaBD"/>
</dbReference>
<name>A0A9P8CQT6_9HYPO</name>
<protein>
    <submittedName>
        <fullName evidence="5">Zn(II)2Cys6 transcription factor</fullName>
    </submittedName>
</protein>
<dbReference type="AlphaFoldDB" id="A0A9P8CQT6"/>
<dbReference type="EMBL" id="MU251250">
    <property type="protein sequence ID" value="KAG9255627.1"/>
    <property type="molecule type" value="Genomic_DNA"/>
</dbReference>
<dbReference type="PROSITE" id="PS50048">
    <property type="entry name" value="ZN2_CY6_FUNGAL_2"/>
    <property type="match status" value="1"/>
</dbReference>
<dbReference type="Pfam" id="PF11951">
    <property type="entry name" value="Fungal_trans_2"/>
    <property type="match status" value="1"/>
</dbReference>
<evidence type="ECO:0000256" key="3">
    <source>
        <dbReference type="SAM" id="MobiDB-lite"/>
    </source>
</evidence>
<evidence type="ECO:0000259" key="4">
    <source>
        <dbReference type="PROSITE" id="PS50048"/>
    </source>
</evidence>
<proteinExistence type="predicted"/>
<organism evidence="5 6">
    <name type="scientific">Emericellopsis atlantica</name>
    <dbReference type="NCBI Taxonomy" id="2614577"/>
    <lineage>
        <taxon>Eukaryota</taxon>
        <taxon>Fungi</taxon>
        <taxon>Dikarya</taxon>
        <taxon>Ascomycota</taxon>
        <taxon>Pezizomycotina</taxon>
        <taxon>Sordariomycetes</taxon>
        <taxon>Hypocreomycetidae</taxon>
        <taxon>Hypocreales</taxon>
        <taxon>Bionectriaceae</taxon>
        <taxon>Emericellopsis</taxon>
    </lineage>
</organism>
<comment type="caution">
    <text evidence="5">The sequence shown here is derived from an EMBL/GenBank/DDBJ whole genome shotgun (WGS) entry which is preliminary data.</text>
</comment>
<keyword evidence="6" id="KW-1185">Reference proteome</keyword>
<dbReference type="PANTHER" id="PTHR37534:SF3">
    <property type="entry name" value="ZN(II)2CYS6 TRANSCRIPTION FACTOR (EUROFUNG)"/>
    <property type="match status" value="1"/>
</dbReference>
<dbReference type="Proteomes" id="UP000887229">
    <property type="component" value="Unassembled WGS sequence"/>
</dbReference>
<dbReference type="GO" id="GO:0008270">
    <property type="term" value="F:zinc ion binding"/>
    <property type="evidence" value="ECO:0007669"/>
    <property type="project" value="InterPro"/>
</dbReference>
<dbReference type="RefSeq" id="XP_046119551.1">
    <property type="nucleotide sequence ID" value="XM_046266379.1"/>
</dbReference>
<dbReference type="Pfam" id="PF00172">
    <property type="entry name" value="Zn_clus"/>
    <property type="match status" value="1"/>
</dbReference>
<dbReference type="Gene3D" id="4.10.240.10">
    <property type="entry name" value="Zn(2)-C6 fungal-type DNA-binding domain"/>
    <property type="match status" value="1"/>
</dbReference>
<feature type="compositionally biased region" description="Basic residues" evidence="3">
    <location>
        <begin position="21"/>
        <end position="34"/>
    </location>
</feature>
<keyword evidence="2" id="KW-0539">Nucleus</keyword>
<dbReference type="GO" id="GO:0005634">
    <property type="term" value="C:nucleus"/>
    <property type="evidence" value="ECO:0007669"/>
    <property type="project" value="UniProtKB-SubCell"/>
</dbReference>
<dbReference type="CDD" id="cd00067">
    <property type="entry name" value="GAL4"/>
    <property type="match status" value="1"/>
</dbReference>
<dbReference type="PANTHER" id="PTHR37534">
    <property type="entry name" value="TRANSCRIPTIONAL ACTIVATOR PROTEIN UGA3"/>
    <property type="match status" value="1"/>
</dbReference>
<feature type="region of interest" description="Disordered" evidence="3">
    <location>
        <begin position="1"/>
        <end position="39"/>
    </location>
</feature>
<dbReference type="InterPro" id="IPR021858">
    <property type="entry name" value="Fun_TF"/>
</dbReference>
<feature type="domain" description="Zn(2)-C6 fungal-type" evidence="4">
    <location>
        <begin position="38"/>
        <end position="68"/>
    </location>
</feature>
<dbReference type="GO" id="GO:0045944">
    <property type="term" value="P:positive regulation of transcription by RNA polymerase II"/>
    <property type="evidence" value="ECO:0007669"/>
    <property type="project" value="TreeGrafter"/>
</dbReference>
<dbReference type="GO" id="GO:0000981">
    <property type="term" value="F:DNA-binding transcription factor activity, RNA polymerase II-specific"/>
    <property type="evidence" value="ECO:0007669"/>
    <property type="project" value="InterPro"/>
</dbReference>
<dbReference type="PROSITE" id="PS00463">
    <property type="entry name" value="ZN2_CY6_FUNGAL_1"/>
    <property type="match status" value="1"/>
</dbReference>
<gene>
    <name evidence="5" type="ORF">F5Z01DRAFT_699376</name>
</gene>
<sequence>MEQRRGRIPVRQHNSADPAERRRRTRKPRGRGLRTKTGCLTCRKRHKKCDEVLPTCGPCSVSSRQCVFPATPGEHPQGDAQEGQRPATTSKSPATDDDVRAERNGTPTSRANEEHDTSQQPLRPSLPPPANPPPRSEVHASLPPVPSVISPQNTFSRIGVPLGEAPHFSCSPADTITSETWTTDLASTRWLGLLATDAAQADSGFSLAPSPERDDLSVQHEPSFDAQALANGIRAAPQFETAAWQSNVDATLTGHEAVLFRHFAERSSRWLDLFDPQRHFSTYAIRLALRNTGLMKAILALSAKHRARSRGICPGFDAHESATEAASAGGENEWIGYYYETLHYLSEALAYKSYTNSEELLATAITISAYEMLDESDGQGNWQRHLKGVFWIQRSQDVHGASGGLRQSVWWAWLRQDLWAAFRERRHCLSFWVPVQDYAELDQHAMANRAIYLLSQAVNYCADARGVDGSAKTNDLSAAMKRRPTKEGLLADMTRWKSFLGAGYKPLPTQGAPDDVFTPMWVHPPQFGVALQAYSFALILVTLHSPHSAGFDGYLKMQRTLSGCVDTICGIAMELRDEGCQILSAQCLYGAGLCVQDRVKRDKILSLMEAAEQKVGWTPMATWRDDLRREWARVDKEHEEE</sequence>
<feature type="compositionally biased region" description="Pro residues" evidence="3">
    <location>
        <begin position="124"/>
        <end position="135"/>
    </location>
</feature>
<evidence type="ECO:0000313" key="6">
    <source>
        <dbReference type="Proteomes" id="UP000887229"/>
    </source>
</evidence>
<evidence type="ECO:0000256" key="1">
    <source>
        <dbReference type="ARBA" id="ARBA00004123"/>
    </source>
</evidence>
<evidence type="ECO:0000256" key="2">
    <source>
        <dbReference type="ARBA" id="ARBA00023242"/>
    </source>
</evidence>
<comment type="subcellular location">
    <subcellularLocation>
        <location evidence="1">Nucleus</location>
    </subcellularLocation>
</comment>